<dbReference type="Ensembl" id="ENSTRUT00000058770.1">
    <property type="protein sequence ID" value="ENSTRUP00000064492.1"/>
    <property type="gene ID" value="ENSTRUG00000006393.3"/>
</dbReference>
<dbReference type="Pfam" id="PF18594">
    <property type="entry name" value="Sas6_CC"/>
    <property type="match status" value="1"/>
</dbReference>
<keyword evidence="4 7" id="KW-0175">Coiled coil</keyword>
<dbReference type="GO" id="GO:0005814">
    <property type="term" value="C:centriole"/>
    <property type="evidence" value="ECO:0007669"/>
    <property type="project" value="TreeGrafter"/>
</dbReference>
<dbReference type="InterPro" id="IPR032396">
    <property type="entry name" value="SAS-6_N"/>
</dbReference>
<evidence type="ECO:0000259" key="10">
    <source>
        <dbReference type="Pfam" id="PF18594"/>
    </source>
</evidence>
<keyword evidence="12" id="KW-1185">Reference proteome</keyword>
<evidence type="ECO:0000259" key="9">
    <source>
        <dbReference type="Pfam" id="PF16531"/>
    </source>
</evidence>
<reference evidence="11 12" key="1">
    <citation type="journal article" date="2011" name="Genome Biol. Evol.">
        <title>Integration of the genetic map and genome assembly of fugu facilitates insights into distinct features of genome evolution in teleosts and mammals.</title>
        <authorList>
            <person name="Kai W."/>
            <person name="Kikuchi K."/>
            <person name="Tohari S."/>
            <person name="Chew A.K."/>
            <person name="Tay A."/>
            <person name="Fujiwara A."/>
            <person name="Hosoya S."/>
            <person name="Suetake H."/>
            <person name="Naruse K."/>
            <person name="Brenner S."/>
            <person name="Suzuki Y."/>
            <person name="Venkatesh B."/>
        </authorList>
    </citation>
    <scope>NUCLEOTIDE SEQUENCE [LARGE SCALE GENOMIC DNA]</scope>
</reference>
<dbReference type="Gene3D" id="2.170.210.20">
    <property type="entry name" value="Spindle assembly abnormal protein 6, N-terminal domain"/>
    <property type="match status" value="1"/>
</dbReference>
<dbReference type="AlphaFoldDB" id="A0A674MU64"/>
<evidence type="ECO:0000256" key="2">
    <source>
        <dbReference type="ARBA" id="ARBA00020407"/>
    </source>
</evidence>
<reference evidence="11" key="3">
    <citation type="submission" date="2025-09" db="UniProtKB">
        <authorList>
            <consortium name="Ensembl"/>
        </authorList>
    </citation>
    <scope>IDENTIFICATION</scope>
</reference>
<evidence type="ECO:0000256" key="6">
    <source>
        <dbReference type="ARBA" id="ARBA00023306"/>
    </source>
</evidence>
<dbReference type="PANTHER" id="PTHR44281">
    <property type="entry name" value="SPINDLE ASSEMBLY ABNORMAL PROTEIN 6 HOMOLOG"/>
    <property type="match status" value="1"/>
</dbReference>
<evidence type="ECO:0000256" key="4">
    <source>
        <dbReference type="ARBA" id="ARBA00023054"/>
    </source>
</evidence>
<evidence type="ECO:0000256" key="3">
    <source>
        <dbReference type="ARBA" id="ARBA00022490"/>
    </source>
</evidence>
<protein>
    <recommendedName>
        <fullName evidence="2">Spindle assembly abnormal protein 6 homolog</fullName>
    </recommendedName>
</protein>
<dbReference type="GO" id="GO:0005813">
    <property type="term" value="C:centrosome"/>
    <property type="evidence" value="ECO:0007669"/>
    <property type="project" value="UniProtKB-SubCell"/>
</dbReference>
<dbReference type="GO" id="GO:0007099">
    <property type="term" value="P:centriole replication"/>
    <property type="evidence" value="ECO:0007669"/>
    <property type="project" value="TreeGrafter"/>
</dbReference>
<evidence type="ECO:0000313" key="11">
    <source>
        <dbReference type="Ensembl" id="ENSTRUP00000064492.1"/>
    </source>
</evidence>
<name>A0A674MU64_TAKRU</name>
<feature type="domain" description="Spindle assembly abnormal protein 6 N-terminal" evidence="9">
    <location>
        <begin position="4"/>
        <end position="138"/>
    </location>
</feature>
<reference evidence="11" key="2">
    <citation type="submission" date="2025-08" db="UniProtKB">
        <authorList>
            <consortium name="Ensembl"/>
        </authorList>
    </citation>
    <scope>IDENTIFICATION</scope>
</reference>
<sequence>MEELFSKVLQISVRCRDSEERKTSIRISIDLHVTSPVHKRDLRVKLTDDKDPFFLFKLSISEEDFQSLKVQQGLLVDFASFPQKFIDLLNLCYSEQESENPRFLLHISCQSSVLDGPVALSVVETNAFKHLNHLSLRLVQGSDKEIKEYLALCLSSLKAEKQLLEQNLQKTEDNLSRQLSYAQQTLTEKTKELEKLRSEWTSQSSHLSSRHSQELQSEREKLQSRLQQQNEQLRHELENAHRKSSQQLQSRLTEAESSCRELTERKYKNESVIRDLKIKLVGAEEECQRVKQQLLSLRRENGTLDTEVHEKERLVNQLQMKVAVLEQEVKDKEQLMRRTKEVLEAAQQQKVTENVESKEVQIKKLEATVKSLSEELIKGNGIIKKLQAEVRALVGKIKVKNTVTVSQERVLKDTSDKLQVVEKELESTQKQLLTKDEQVLKLKEQLETTLQKLNESKEVLKTNENVINWLNKQLNEKQLSITTPKPLDNPPLLTGLRPVLAEVYLKYNHTVGYKGEEEVKEKVFLSQLLYVSVLRGECAGLDSKYFSRRDDSVPLYGLPSNQLHREFPPQTKSAVSSAYFSS</sequence>
<evidence type="ECO:0000256" key="1">
    <source>
        <dbReference type="ARBA" id="ARBA00004300"/>
    </source>
</evidence>
<accession>A0A674MU64</accession>
<keyword evidence="5" id="KW-0206">Cytoskeleton</keyword>
<keyword evidence="3" id="KW-0963">Cytoplasm</keyword>
<feature type="region of interest" description="Disordered" evidence="8">
    <location>
        <begin position="198"/>
        <end position="231"/>
    </location>
</feature>
<feature type="coiled-coil region" evidence="7">
    <location>
        <begin position="411"/>
        <end position="463"/>
    </location>
</feature>
<evidence type="ECO:0000313" key="12">
    <source>
        <dbReference type="Proteomes" id="UP000005226"/>
    </source>
</evidence>
<feature type="domain" description="SAS-6 coiled-coil" evidence="10">
    <location>
        <begin position="143"/>
        <end position="172"/>
    </location>
</feature>
<keyword evidence="6" id="KW-0131">Cell cycle</keyword>
<dbReference type="InterPro" id="IPR041513">
    <property type="entry name" value="SAS6_CC"/>
</dbReference>
<dbReference type="Pfam" id="PF16531">
    <property type="entry name" value="SAS-6_N"/>
    <property type="match status" value="1"/>
</dbReference>
<gene>
    <name evidence="11" type="primary">LOC101080076</name>
</gene>
<dbReference type="Proteomes" id="UP000005226">
    <property type="component" value="Chromosome 20"/>
</dbReference>
<evidence type="ECO:0000256" key="8">
    <source>
        <dbReference type="SAM" id="MobiDB-lite"/>
    </source>
</evidence>
<dbReference type="GO" id="GO:0007283">
    <property type="term" value="P:spermatogenesis"/>
    <property type="evidence" value="ECO:0007669"/>
    <property type="project" value="TreeGrafter"/>
</dbReference>
<evidence type="ECO:0000256" key="7">
    <source>
        <dbReference type="SAM" id="Coils"/>
    </source>
</evidence>
<dbReference type="InterPro" id="IPR038558">
    <property type="entry name" value="SAS-6_N_sf"/>
</dbReference>
<proteinExistence type="predicted"/>
<dbReference type="GeneTree" id="ENSGT00390000006932"/>
<dbReference type="CDD" id="cd10142">
    <property type="entry name" value="HD_SAS6_N"/>
    <property type="match status" value="1"/>
</dbReference>
<dbReference type="PANTHER" id="PTHR44281:SF4">
    <property type="entry name" value="SPINDLE ASSEMBLY ABNORMAL PROTEIN 6 HOMOLOG"/>
    <property type="match status" value="1"/>
</dbReference>
<organism evidence="11 12">
    <name type="scientific">Takifugu rubripes</name>
    <name type="common">Japanese pufferfish</name>
    <name type="synonym">Fugu rubripes</name>
    <dbReference type="NCBI Taxonomy" id="31033"/>
    <lineage>
        <taxon>Eukaryota</taxon>
        <taxon>Metazoa</taxon>
        <taxon>Chordata</taxon>
        <taxon>Craniata</taxon>
        <taxon>Vertebrata</taxon>
        <taxon>Euteleostomi</taxon>
        <taxon>Actinopterygii</taxon>
        <taxon>Neopterygii</taxon>
        <taxon>Teleostei</taxon>
        <taxon>Neoteleostei</taxon>
        <taxon>Acanthomorphata</taxon>
        <taxon>Eupercaria</taxon>
        <taxon>Tetraodontiformes</taxon>
        <taxon>Tetradontoidea</taxon>
        <taxon>Tetraodontidae</taxon>
        <taxon>Takifugu</taxon>
    </lineage>
</organism>
<comment type="subcellular location">
    <subcellularLocation>
        <location evidence="1">Cytoplasm</location>
        <location evidence="1">Cytoskeleton</location>
        <location evidence="1">Microtubule organizing center</location>
        <location evidence="1">Centrosome</location>
    </subcellularLocation>
</comment>
<evidence type="ECO:0000256" key="5">
    <source>
        <dbReference type="ARBA" id="ARBA00023212"/>
    </source>
</evidence>
<feature type="compositionally biased region" description="Basic and acidic residues" evidence="8">
    <location>
        <begin position="211"/>
        <end position="223"/>
    </location>
</feature>